<gene>
    <name evidence="1" type="ORF">PISMIDRAFT_14791</name>
</gene>
<dbReference type="SUPFAM" id="SSF158702">
    <property type="entry name" value="Sec63 N-terminal domain-like"/>
    <property type="match status" value="1"/>
</dbReference>
<proteinExistence type="predicted"/>
<reference evidence="1 2" key="1">
    <citation type="submission" date="2014-04" db="EMBL/GenBank/DDBJ databases">
        <authorList>
            <consortium name="DOE Joint Genome Institute"/>
            <person name="Kuo A."/>
            <person name="Kohler A."/>
            <person name="Costa M.D."/>
            <person name="Nagy L.G."/>
            <person name="Floudas D."/>
            <person name="Copeland A."/>
            <person name="Barry K.W."/>
            <person name="Cichocki N."/>
            <person name="Veneault-Fourrey C."/>
            <person name="LaButti K."/>
            <person name="Lindquist E.A."/>
            <person name="Lipzen A."/>
            <person name="Lundell T."/>
            <person name="Morin E."/>
            <person name="Murat C."/>
            <person name="Sun H."/>
            <person name="Tunlid A."/>
            <person name="Henrissat B."/>
            <person name="Grigoriev I.V."/>
            <person name="Hibbett D.S."/>
            <person name="Martin F."/>
            <person name="Nordberg H.P."/>
            <person name="Cantor M.N."/>
            <person name="Hua S.X."/>
        </authorList>
    </citation>
    <scope>NUCLEOTIDE SEQUENCE [LARGE SCALE GENOMIC DNA]</scope>
    <source>
        <strain evidence="1 2">441</strain>
    </source>
</reference>
<dbReference type="AlphaFoldDB" id="A0A0C9YM31"/>
<accession>A0A0C9YM31</accession>
<dbReference type="GO" id="GO:0003723">
    <property type="term" value="F:RNA binding"/>
    <property type="evidence" value="ECO:0007669"/>
    <property type="project" value="TreeGrafter"/>
</dbReference>
<dbReference type="Gene3D" id="1.10.3380.10">
    <property type="entry name" value="Sec63 N-terminal domain-like domain"/>
    <property type="match status" value="1"/>
</dbReference>
<dbReference type="GO" id="GO:0006614">
    <property type="term" value="P:SRP-dependent cotranslational protein targeting to membrane"/>
    <property type="evidence" value="ECO:0007669"/>
    <property type="project" value="TreeGrafter"/>
</dbReference>
<name>A0A0C9YM31_9AGAM</name>
<sequence length="240" mass="26964">MYVSTFRHERPVKTGGDLRKVEGEIEKRLGKDWSELESSLVDGASSRALVLLYAHFLQLELDSKALSEEQKSLLLQTLLLLNAYLSIVSVQNWLSPTLAVMLTLLGLSFPEDVTYKRSFLLRETGDERTEEAGKAFNSLPSLEVVDLHFRVIGERVVTPSSIVFLLVKLRLRDLSSLPIDTIKSEDTEAEGSPVNDGIDEKFLHSRRDAEEIEVGDTGFVHAPYWPGVRRIPKCLILLSL</sequence>
<dbReference type="GO" id="GO:0006620">
    <property type="term" value="P:post-translational protein targeting to endoplasmic reticulum membrane"/>
    <property type="evidence" value="ECO:0007669"/>
    <property type="project" value="TreeGrafter"/>
</dbReference>
<protein>
    <submittedName>
        <fullName evidence="1">Uncharacterized protein</fullName>
    </submittedName>
</protein>
<keyword evidence="2" id="KW-1185">Reference proteome</keyword>
<dbReference type="OrthoDB" id="1734229at2759"/>
<dbReference type="EMBL" id="KN833818">
    <property type="protein sequence ID" value="KIK17816.1"/>
    <property type="molecule type" value="Genomic_DNA"/>
</dbReference>
<dbReference type="GO" id="GO:0031207">
    <property type="term" value="C:Sec62/Sec63 complex"/>
    <property type="evidence" value="ECO:0007669"/>
    <property type="project" value="TreeGrafter"/>
</dbReference>
<dbReference type="HOGENOM" id="CLU_1156793_0_0_1"/>
<evidence type="ECO:0000313" key="2">
    <source>
        <dbReference type="Proteomes" id="UP000054018"/>
    </source>
</evidence>
<dbReference type="PANTHER" id="PTHR24075">
    <property type="entry name" value="SEC63 DOMAIN-CONTAINING"/>
    <property type="match status" value="1"/>
</dbReference>
<dbReference type="PANTHER" id="PTHR24075:SF0">
    <property type="entry name" value="TRANSLOCATION PROTEIN SEC63 HOMOLOG"/>
    <property type="match status" value="1"/>
</dbReference>
<dbReference type="STRING" id="765257.A0A0C9YM31"/>
<reference evidence="2" key="2">
    <citation type="submission" date="2015-01" db="EMBL/GenBank/DDBJ databases">
        <title>Evolutionary Origins and Diversification of the Mycorrhizal Mutualists.</title>
        <authorList>
            <consortium name="DOE Joint Genome Institute"/>
            <consortium name="Mycorrhizal Genomics Consortium"/>
            <person name="Kohler A."/>
            <person name="Kuo A."/>
            <person name="Nagy L.G."/>
            <person name="Floudas D."/>
            <person name="Copeland A."/>
            <person name="Barry K.W."/>
            <person name="Cichocki N."/>
            <person name="Veneault-Fourrey C."/>
            <person name="LaButti K."/>
            <person name="Lindquist E.A."/>
            <person name="Lipzen A."/>
            <person name="Lundell T."/>
            <person name="Morin E."/>
            <person name="Murat C."/>
            <person name="Riley R."/>
            <person name="Ohm R."/>
            <person name="Sun H."/>
            <person name="Tunlid A."/>
            <person name="Henrissat B."/>
            <person name="Grigoriev I.V."/>
            <person name="Hibbett D.S."/>
            <person name="Martin F."/>
        </authorList>
    </citation>
    <scope>NUCLEOTIDE SEQUENCE [LARGE SCALE GENOMIC DNA]</scope>
    <source>
        <strain evidence="2">441</strain>
    </source>
</reference>
<organism evidence="1 2">
    <name type="scientific">Pisolithus microcarpus 441</name>
    <dbReference type="NCBI Taxonomy" id="765257"/>
    <lineage>
        <taxon>Eukaryota</taxon>
        <taxon>Fungi</taxon>
        <taxon>Dikarya</taxon>
        <taxon>Basidiomycota</taxon>
        <taxon>Agaricomycotina</taxon>
        <taxon>Agaricomycetes</taxon>
        <taxon>Agaricomycetidae</taxon>
        <taxon>Boletales</taxon>
        <taxon>Sclerodermatineae</taxon>
        <taxon>Pisolithaceae</taxon>
        <taxon>Pisolithus</taxon>
    </lineage>
</organism>
<evidence type="ECO:0000313" key="1">
    <source>
        <dbReference type="EMBL" id="KIK17816.1"/>
    </source>
</evidence>
<dbReference type="GO" id="GO:0008320">
    <property type="term" value="F:protein transmembrane transporter activity"/>
    <property type="evidence" value="ECO:0007669"/>
    <property type="project" value="TreeGrafter"/>
</dbReference>
<dbReference type="Proteomes" id="UP000054018">
    <property type="component" value="Unassembled WGS sequence"/>
</dbReference>